<comment type="caution">
    <text evidence="2">The sequence shown here is derived from an EMBL/GenBank/DDBJ whole genome shotgun (WGS) entry which is preliminary data.</text>
</comment>
<protein>
    <submittedName>
        <fullName evidence="2">Uncharacterized protein</fullName>
    </submittedName>
</protein>
<dbReference type="Proteomes" id="UP001054252">
    <property type="component" value="Unassembled WGS sequence"/>
</dbReference>
<dbReference type="AlphaFoldDB" id="A0AAV5HXB8"/>
<gene>
    <name evidence="2" type="ORF">SLEP1_g5290</name>
</gene>
<reference evidence="2 3" key="1">
    <citation type="journal article" date="2021" name="Commun. Biol.">
        <title>The genome of Shorea leprosula (Dipterocarpaceae) highlights the ecological relevance of drought in aseasonal tropical rainforests.</title>
        <authorList>
            <person name="Ng K.K.S."/>
            <person name="Kobayashi M.J."/>
            <person name="Fawcett J.A."/>
            <person name="Hatakeyama M."/>
            <person name="Paape T."/>
            <person name="Ng C.H."/>
            <person name="Ang C.C."/>
            <person name="Tnah L.H."/>
            <person name="Lee C.T."/>
            <person name="Nishiyama T."/>
            <person name="Sese J."/>
            <person name="O'Brien M.J."/>
            <person name="Copetti D."/>
            <person name="Mohd Noor M.I."/>
            <person name="Ong R.C."/>
            <person name="Putra M."/>
            <person name="Sireger I.Z."/>
            <person name="Indrioko S."/>
            <person name="Kosugi Y."/>
            <person name="Izuno A."/>
            <person name="Isagi Y."/>
            <person name="Lee S.L."/>
            <person name="Shimizu K.K."/>
        </authorList>
    </citation>
    <scope>NUCLEOTIDE SEQUENCE [LARGE SCALE GENOMIC DNA]</scope>
    <source>
        <strain evidence="2">214</strain>
    </source>
</reference>
<name>A0AAV5HXB8_9ROSI</name>
<evidence type="ECO:0000313" key="2">
    <source>
        <dbReference type="EMBL" id="GKU91410.1"/>
    </source>
</evidence>
<dbReference type="EMBL" id="BPVZ01000005">
    <property type="protein sequence ID" value="GKU91410.1"/>
    <property type="molecule type" value="Genomic_DNA"/>
</dbReference>
<keyword evidence="3" id="KW-1185">Reference proteome</keyword>
<keyword evidence="1" id="KW-0732">Signal</keyword>
<feature type="chain" id="PRO_5043472988" evidence="1">
    <location>
        <begin position="25"/>
        <end position="94"/>
    </location>
</feature>
<evidence type="ECO:0000256" key="1">
    <source>
        <dbReference type="SAM" id="SignalP"/>
    </source>
</evidence>
<evidence type="ECO:0000313" key="3">
    <source>
        <dbReference type="Proteomes" id="UP001054252"/>
    </source>
</evidence>
<proteinExistence type="predicted"/>
<organism evidence="2 3">
    <name type="scientific">Rubroshorea leprosula</name>
    <dbReference type="NCBI Taxonomy" id="152421"/>
    <lineage>
        <taxon>Eukaryota</taxon>
        <taxon>Viridiplantae</taxon>
        <taxon>Streptophyta</taxon>
        <taxon>Embryophyta</taxon>
        <taxon>Tracheophyta</taxon>
        <taxon>Spermatophyta</taxon>
        <taxon>Magnoliopsida</taxon>
        <taxon>eudicotyledons</taxon>
        <taxon>Gunneridae</taxon>
        <taxon>Pentapetalae</taxon>
        <taxon>rosids</taxon>
        <taxon>malvids</taxon>
        <taxon>Malvales</taxon>
        <taxon>Dipterocarpaceae</taxon>
        <taxon>Rubroshorea</taxon>
    </lineage>
</organism>
<feature type="signal peptide" evidence="1">
    <location>
        <begin position="1"/>
        <end position="24"/>
    </location>
</feature>
<sequence length="94" mass="9433">METTSKVLLVSAILLLALASAAEGGRKLKDEAEHPQNFIGGIVTGTFFPSPAGGLGFRPGPSVFCSFPGNGCVVGPTFPGGSTGSTPFTPLTPP</sequence>
<accession>A0AAV5HXB8</accession>